<comment type="catalytic activity">
    <reaction evidence="8">
        <text>N(6)-[(R)-lipoyl]-L-lysyl-[protein] + pyruvate + H(+) = N(6)-[(R)-S(8)-acetyldihydrolipoyl]-L-lysyl-[protein] + CO2</text>
        <dbReference type="Rhea" id="RHEA:19189"/>
        <dbReference type="Rhea" id="RHEA-COMP:10474"/>
        <dbReference type="Rhea" id="RHEA-COMP:10478"/>
        <dbReference type="ChEBI" id="CHEBI:15361"/>
        <dbReference type="ChEBI" id="CHEBI:15378"/>
        <dbReference type="ChEBI" id="CHEBI:16526"/>
        <dbReference type="ChEBI" id="CHEBI:83099"/>
        <dbReference type="ChEBI" id="CHEBI:83111"/>
        <dbReference type="EC" id="1.2.4.1"/>
    </reaction>
</comment>
<keyword evidence="12" id="KW-1185">Reference proteome</keyword>
<evidence type="ECO:0000256" key="5">
    <source>
        <dbReference type="ARBA" id="ARBA00023002"/>
    </source>
</evidence>
<dbReference type="Proteomes" id="UP000532746">
    <property type="component" value="Unassembled WGS sequence"/>
</dbReference>
<feature type="domain" description="Dehydrogenase E1 component" evidence="10">
    <location>
        <begin position="77"/>
        <end position="373"/>
    </location>
</feature>
<evidence type="ECO:0000256" key="2">
    <source>
        <dbReference type="ARBA" id="ARBA00011870"/>
    </source>
</evidence>
<dbReference type="Pfam" id="PF00676">
    <property type="entry name" value="E1_dh"/>
    <property type="match status" value="1"/>
</dbReference>
<feature type="compositionally biased region" description="Low complexity" evidence="9">
    <location>
        <begin position="7"/>
        <end position="24"/>
    </location>
</feature>
<dbReference type="RefSeq" id="WP_183405287.1">
    <property type="nucleotide sequence ID" value="NZ_JACHGG010000008.1"/>
</dbReference>
<evidence type="ECO:0000313" key="11">
    <source>
        <dbReference type="EMBL" id="MBB6061089.1"/>
    </source>
</evidence>
<dbReference type="AlphaFoldDB" id="A0A7W9WCN4"/>
<evidence type="ECO:0000256" key="6">
    <source>
        <dbReference type="ARBA" id="ARBA00023052"/>
    </source>
</evidence>
<organism evidence="11 12">
    <name type="scientific">Hymenobacter luteus</name>
    <dbReference type="NCBI Taxonomy" id="1411122"/>
    <lineage>
        <taxon>Bacteria</taxon>
        <taxon>Pseudomonadati</taxon>
        <taxon>Bacteroidota</taxon>
        <taxon>Cytophagia</taxon>
        <taxon>Cytophagales</taxon>
        <taxon>Hymenobacteraceae</taxon>
        <taxon>Hymenobacter</taxon>
    </lineage>
</organism>
<dbReference type="PANTHER" id="PTHR11516:SF60">
    <property type="entry name" value="PYRUVATE DEHYDROGENASE E1 COMPONENT SUBUNIT ALPHA"/>
    <property type="match status" value="1"/>
</dbReference>
<protein>
    <recommendedName>
        <fullName evidence="4 8">Pyruvate dehydrogenase E1 component subunit alpha</fullName>
        <ecNumber evidence="3 8">1.2.4.1</ecNumber>
    </recommendedName>
</protein>
<dbReference type="GO" id="GO:0006086">
    <property type="term" value="P:pyruvate decarboxylation to acetyl-CoA"/>
    <property type="evidence" value="ECO:0007669"/>
    <property type="project" value="InterPro"/>
</dbReference>
<comment type="cofactor">
    <cofactor evidence="1 8">
        <name>thiamine diphosphate</name>
        <dbReference type="ChEBI" id="CHEBI:58937"/>
    </cofactor>
</comment>
<dbReference type="InterPro" id="IPR029061">
    <property type="entry name" value="THDP-binding"/>
</dbReference>
<evidence type="ECO:0000256" key="1">
    <source>
        <dbReference type="ARBA" id="ARBA00001964"/>
    </source>
</evidence>
<evidence type="ECO:0000256" key="8">
    <source>
        <dbReference type="RuleBase" id="RU361139"/>
    </source>
</evidence>
<dbReference type="EMBL" id="JACHGG010000008">
    <property type="protein sequence ID" value="MBB6061089.1"/>
    <property type="molecule type" value="Genomic_DNA"/>
</dbReference>
<evidence type="ECO:0000256" key="3">
    <source>
        <dbReference type="ARBA" id="ARBA00012281"/>
    </source>
</evidence>
<feature type="region of interest" description="Disordered" evidence="9">
    <location>
        <begin position="1"/>
        <end position="66"/>
    </location>
</feature>
<sequence length="391" mass="42993">MAETKVKGASKASNSTKKSSAPKATPQGEAATDTVKQPDPVLPPVNSEAEQATGAPKATTPDQPQFPKETYLQWYEQMQLMRKFEEKAGQLYGQQKIKGFCHLYIGQEACVAGAVSALTKDDKWITAYRDHAHPLALGTSPNAIMAELYAKATGCSKGKGGSMHIFDKNVNFIGGHGIVGGQVPLGAGIAFAEKYNKTGNLCICYMGDGAVRQGALHEAFNMAMLWKLPVIFVVENNGYAMGTSVQRTSNVTELYTLGESYDMPSEPVNAMNVEDVHNAVARAAERARAGEGPTFLEFKTYRYKGHSMSDPAKYRTKEELEDYRSRDSIESVRHTILTHNMATEEELSAIDEKIKAQVLESVEFAETSPFPTADELYKDVYVQQDYPYIRD</sequence>
<dbReference type="GO" id="GO:0004739">
    <property type="term" value="F:pyruvate dehydrogenase (acetyl-transferring) activity"/>
    <property type="evidence" value="ECO:0007669"/>
    <property type="project" value="UniProtKB-UniRule"/>
</dbReference>
<comment type="caution">
    <text evidence="11">The sequence shown here is derived from an EMBL/GenBank/DDBJ whole genome shotgun (WGS) entry which is preliminary data.</text>
</comment>
<reference evidence="11 12" key="1">
    <citation type="submission" date="2020-08" db="EMBL/GenBank/DDBJ databases">
        <title>Genomic Encyclopedia of Type Strains, Phase IV (KMG-IV): sequencing the most valuable type-strain genomes for metagenomic binning, comparative biology and taxonomic classification.</title>
        <authorList>
            <person name="Goeker M."/>
        </authorList>
    </citation>
    <scope>NUCLEOTIDE SEQUENCE [LARGE SCALE GENOMIC DNA]</scope>
    <source>
        <strain evidence="11 12">DSM 26718</strain>
    </source>
</reference>
<name>A0A7W9WCN4_9BACT</name>
<comment type="function">
    <text evidence="8">The pyruvate dehydrogenase complex catalyzes the overall conversion of pyruvate to acetyl-CoA and CO(2).</text>
</comment>
<dbReference type="EC" id="1.2.4.1" evidence="3 8"/>
<dbReference type="NCBIfam" id="TIGR03182">
    <property type="entry name" value="PDH_E1_alph_y"/>
    <property type="match status" value="1"/>
</dbReference>
<comment type="subunit">
    <text evidence="2 8">Heterodimer of an alpha and a beta chain.</text>
</comment>
<evidence type="ECO:0000256" key="7">
    <source>
        <dbReference type="ARBA" id="ARBA00023317"/>
    </source>
</evidence>
<evidence type="ECO:0000256" key="9">
    <source>
        <dbReference type="SAM" id="MobiDB-lite"/>
    </source>
</evidence>
<gene>
    <name evidence="8" type="primary">pdhA</name>
    <name evidence="11" type="ORF">HNQ93_003967</name>
</gene>
<evidence type="ECO:0000313" key="12">
    <source>
        <dbReference type="Proteomes" id="UP000532746"/>
    </source>
</evidence>
<evidence type="ECO:0000256" key="4">
    <source>
        <dbReference type="ARBA" id="ARBA00014159"/>
    </source>
</evidence>
<dbReference type="InterPro" id="IPR001017">
    <property type="entry name" value="DH_E1"/>
</dbReference>
<keyword evidence="5 8" id="KW-0560">Oxidoreductase</keyword>
<dbReference type="CDD" id="cd02000">
    <property type="entry name" value="TPP_E1_PDC_ADC_BCADC"/>
    <property type="match status" value="1"/>
</dbReference>
<dbReference type="FunFam" id="3.40.50.970:FF:000013">
    <property type="entry name" value="Pyruvate dehydrogenase E1 component subunit alpha"/>
    <property type="match status" value="1"/>
</dbReference>
<accession>A0A7W9WCN4</accession>
<keyword evidence="7 8" id="KW-0670">Pyruvate</keyword>
<dbReference type="SUPFAM" id="SSF52518">
    <property type="entry name" value="Thiamin diphosphate-binding fold (THDP-binding)"/>
    <property type="match status" value="1"/>
</dbReference>
<dbReference type="Gene3D" id="3.40.50.970">
    <property type="match status" value="1"/>
</dbReference>
<dbReference type="InterPro" id="IPR050642">
    <property type="entry name" value="PDH_E1_Alpha_Subunit"/>
</dbReference>
<dbReference type="InterPro" id="IPR017597">
    <property type="entry name" value="Pyrv_DH_E1_asu_subgrp-y"/>
</dbReference>
<proteinExistence type="predicted"/>
<evidence type="ECO:0000259" key="10">
    <source>
        <dbReference type="Pfam" id="PF00676"/>
    </source>
</evidence>
<dbReference type="PANTHER" id="PTHR11516">
    <property type="entry name" value="PYRUVATE DEHYDROGENASE E1 COMPONENT, ALPHA SUBUNIT BACTERIAL AND ORGANELLAR"/>
    <property type="match status" value="1"/>
</dbReference>
<keyword evidence="6 8" id="KW-0786">Thiamine pyrophosphate</keyword>